<sequence length="390" mass="44362">MGALDALGGGITLVAGKDPEYCSRLNLRPPPFPILSSPSNSIRRTSKPVSAGILRLREWFALIMTMEQAVDMCGNNKTPISTTIQLIIRKATAYSRVRGKVELMLLCFTQLSKMLTKRVTRNDGAICEPILACRAIEEQCLIIFLSFENREKYQRICSHKALQKPQRSYVIIRINDGRNRLNPHKSSKRRDKILHLNDPLFNQRKIAHIADNKELLRVLQCQLLGDSGNIVRNRGSLGLNQRWSRLDDGAAVLGKRDVNYTSIIGMYPTISKSFPCAGHYSFTSITLIYYIKQTPTWYSSSLQCGRTKYAPRLLYKTSSQLKATHLTKDYHFHLVAGKEADKGLNPTTQEAVNWYSGYFEQNPNCSFELRSYEKTIMLQLRYLGSNKELT</sequence>
<gene>
    <name evidence="1" type="ORF">PHYPADRAFT_101991</name>
</gene>
<reference evidence="1" key="1">
    <citation type="journal article" date="2008" name="Science">
        <title>The Physcomitrella genome reveals evolutionary insights into the conquest of land by plants.</title>
        <authorList>
            <person name="Rensing S."/>
            <person name="Lang D."/>
            <person name="Zimmer A."/>
            <person name="Terry A."/>
            <person name="Salamov A."/>
            <person name="Shapiro H."/>
            <person name="Nishiyama T."/>
            <person name="Perroud P.-F."/>
            <person name="Lindquist E."/>
            <person name="Kamisugi Y."/>
            <person name="Tanahashi T."/>
            <person name="Sakakibara K."/>
            <person name="Fujita T."/>
            <person name="Oishi K."/>
            <person name="Shin-I T."/>
            <person name="Kuroki Y."/>
            <person name="Toyoda A."/>
            <person name="Suzuki Y."/>
            <person name="Hashimoto A."/>
            <person name="Yamaguchi K."/>
            <person name="Sugano A."/>
            <person name="Kohara Y."/>
            <person name="Fujiyama A."/>
            <person name="Anterola A."/>
            <person name="Aoki S."/>
            <person name="Ashton N."/>
            <person name="Barbazuk W.B."/>
            <person name="Barker E."/>
            <person name="Bennetzen J."/>
            <person name="Bezanilla M."/>
            <person name="Blankenship R."/>
            <person name="Cho S.H."/>
            <person name="Dutcher S."/>
            <person name="Estelle M."/>
            <person name="Fawcett J.A."/>
            <person name="Gundlach H."/>
            <person name="Hanada K."/>
            <person name="Heyl A."/>
            <person name="Hicks K.A."/>
            <person name="Hugh J."/>
            <person name="Lohr M."/>
            <person name="Mayer K."/>
            <person name="Melkozernov A."/>
            <person name="Murata T."/>
            <person name="Nelson D."/>
            <person name="Pils B."/>
            <person name="Prigge M."/>
            <person name="Reiss B."/>
            <person name="Renner T."/>
            <person name="Rombauts S."/>
            <person name="Rushton P."/>
            <person name="Sanderfoot A."/>
            <person name="Schween G."/>
            <person name="Shiu S.-H."/>
            <person name="Stueber K."/>
            <person name="Theodoulou F.L."/>
            <person name="Tu H."/>
            <person name="Van de Peer Y."/>
            <person name="Verrier P.J."/>
            <person name="Waters E."/>
            <person name="Wood A."/>
            <person name="Yang L."/>
            <person name="Cove D."/>
            <person name="Cuming A."/>
            <person name="Hasebe M."/>
            <person name="Lucas S."/>
            <person name="Mishler D.B."/>
            <person name="Reski R."/>
            <person name="Grigoriev I."/>
            <person name="Quatrano R.S."/>
            <person name="Boore J.L."/>
        </authorList>
    </citation>
    <scope>NUCLEOTIDE SEQUENCE [LARGE SCALE GENOMIC DNA]</scope>
</reference>
<accession>A9U4I6</accession>
<organism>
    <name type="scientific">Physcomitrium patens</name>
    <name type="common">Spreading-leaved earth moss</name>
    <name type="synonym">Physcomitrella patens</name>
    <dbReference type="NCBI Taxonomy" id="3218"/>
    <lineage>
        <taxon>Eukaryota</taxon>
        <taxon>Viridiplantae</taxon>
        <taxon>Streptophyta</taxon>
        <taxon>Embryophyta</taxon>
        <taxon>Bryophyta</taxon>
        <taxon>Bryophytina</taxon>
        <taxon>Bryopsida</taxon>
        <taxon>Funariidae</taxon>
        <taxon>Funariales</taxon>
        <taxon>Funariaceae</taxon>
        <taxon>Physcomitrium</taxon>
    </lineage>
</organism>
<evidence type="ECO:0000313" key="1">
    <source>
        <dbReference type="EMBL" id="EDQ49420.1"/>
    </source>
</evidence>
<dbReference type="AlphaFoldDB" id="A9U4I6"/>
<name>A9U4I6_PHYPA</name>
<dbReference type="EMBL" id="DS545389">
    <property type="protein sequence ID" value="EDQ49420.1"/>
    <property type="molecule type" value="Genomic_DNA"/>
</dbReference>
<proteinExistence type="predicted"/>
<protein>
    <submittedName>
        <fullName evidence="1">Predicted protein</fullName>
    </submittedName>
</protein>